<dbReference type="Pfam" id="PF00440">
    <property type="entry name" value="TetR_N"/>
    <property type="match status" value="1"/>
</dbReference>
<evidence type="ECO:0000313" key="7">
    <source>
        <dbReference type="Proteomes" id="UP000778578"/>
    </source>
</evidence>
<dbReference type="SUPFAM" id="SSF46689">
    <property type="entry name" value="Homeodomain-like"/>
    <property type="match status" value="1"/>
</dbReference>
<dbReference type="SUPFAM" id="SSF48498">
    <property type="entry name" value="Tetracyclin repressor-like, C-terminal domain"/>
    <property type="match status" value="1"/>
</dbReference>
<keyword evidence="7" id="KW-1185">Reference proteome</keyword>
<comment type="caution">
    <text evidence="6">The sequence shown here is derived from an EMBL/GenBank/DDBJ whole genome shotgun (WGS) entry which is preliminary data.</text>
</comment>
<evidence type="ECO:0000313" key="6">
    <source>
        <dbReference type="EMBL" id="MBY8881102.1"/>
    </source>
</evidence>
<gene>
    <name evidence="6" type="ORF">K7862_26205</name>
</gene>
<dbReference type="InterPro" id="IPR001647">
    <property type="entry name" value="HTH_TetR"/>
</dbReference>
<keyword evidence="2 4" id="KW-0238">DNA-binding</keyword>
<dbReference type="InterPro" id="IPR036271">
    <property type="entry name" value="Tet_transcr_reg_TetR-rel_C_sf"/>
</dbReference>
<dbReference type="PROSITE" id="PS50977">
    <property type="entry name" value="HTH_TETR_2"/>
    <property type="match status" value="1"/>
</dbReference>
<protein>
    <submittedName>
        <fullName evidence="6">TetR/AcrR family transcriptional regulator</fullName>
    </submittedName>
</protein>
<accession>A0ABS7QGN4</accession>
<name>A0ABS7QGN4_9ACTN</name>
<sequence>MRQGKRERLLGAAIELLHQEGVERTTLADIAHRAEVPAGGVYYYFKTKDDVVTAVIDAHAAQVRANLTEIESRHDSPKARLKALVEQFASQRELIAEFGCPLGTICSELGNRHLETSPAAVLMRLPIAWMGEQYRALGRDDAEELALELMAAYEGSALLANTMRDPSILTNAARRITRGIDAL</sequence>
<feature type="DNA-binding region" description="H-T-H motif" evidence="4">
    <location>
        <begin position="26"/>
        <end position="45"/>
    </location>
</feature>
<dbReference type="PRINTS" id="PR00455">
    <property type="entry name" value="HTHTETR"/>
</dbReference>
<dbReference type="PANTHER" id="PTHR47506">
    <property type="entry name" value="TRANSCRIPTIONAL REGULATORY PROTEIN"/>
    <property type="match status" value="1"/>
</dbReference>
<dbReference type="PANTHER" id="PTHR47506:SF1">
    <property type="entry name" value="HTH-TYPE TRANSCRIPTIONAL REGULATOR YJDC"/>
    <property type="match status" value="1"/>
</dbReference>
<evidence type="ECO:0000256" key="3">
    <source>
        <dbReference type="ARBA" id="ARBA00023163"/>
    </source>
</evidence>
<keyword evidence="1" id="KW-0805">Transcription regulation</keyword>
<evidence type="ECO:0000256" key="4">
    <source>
        <dbReference type="PROSITE-ProRule" id="PRU00335"/>
    </source>
</evidence>
<organism evidence="6 7">
    <name type="scientific">Actinacidiphila acidipaludis</name>
    <dbReference type="NCBI Taxonomy" id="2873382"/>
    <lineage>
        <taxon>Bacteria</taxon>
        <taxon>Bacillati</taxon>
        <taxon>Actinomycetota</taxon>
        <taxon>Actinomycetes</taxon>
        <taxon>Kitasatosporales</taxon>
        <taxon>Streptomycetaceae</taxon>
        <taxon>Actinacidiphila</taxon>
    </lineage>
</organism>
<dbReference type="Proteomes" id="UP000778578">
    <property type="component" value="Unassembled WGS sequence"/>
</dbReference>
<feature type="domain" description="HTH tetR-type" evidence="5">
    <location>
        <begin position="3"/>
        <end position="63"/>
    </location>
</feature>
<dbReference type="Gene3D" id="1.10.357.10">
    <property type="entry name" value="Tetracycline Repressor, domain 2"/>
    <property type="match status" value="1"/>
</dbReference>
<dbReference type="InterPro" id="IPR009057">
    <property type="entry name" value="Homeodomain-like_sf"/>
</dbReference>
<evidence type="ECO:0000256" key="1">
    <source>
        <dbReference type="ARBA" id="ARBA00023015"/>
    </source>
</evidence>
<keyword evidence="3" id="KW-0804">Transcription</keyword>
<proteinExistence type="predicted"/>
<reference evidence="6 7" key="1">
    <citation type="submission" date="2021-08" db="EMBL/GenBank/DDBJ databases">
        <title>WGS of actinomycetes from Thailand.</title>
        <authorList>
            <person name="Thawai C."/>
        </authorList>
    </citation>
    <scope>NUCLEOTIDE SEQUENCE [LARGE SCALE GENOMIC DNA]</scope>
    <source>
        <strain evidence="6 7">PLK6-54</strain>
    </source>
</reference>
<evidence type="ECO:0000259" key="5">
    <source>
        <dbReference type="PROSITE" id="PS50977"/>
    </source>
</evidence>
<dbReference type="EMBL" id="JAINZZ010000042">
    <property type="protein sequence ID" value="MBY8881102.1"/>
    <property type="molecule type" value="Genomic_DNA"/>
</dbReference>
<evidence type="ECO:0000256" key="2">
    <source>
        <dbReference type="ARBA" id="ARBA00023125"/>
    </source>
</evidence>